<feature type="region of interest" description="Disordered" evidence="1">
    <location>
        <begin position="118"/>
        <end position="155"/>
    </location>
</feature>
<dbReference type="RefSeq" id="WP_072278951.1">
    <property type="nucleotide sequence ID" value="NZ_BCSZ01000025.1"/>
</dbReference>
<evidence type="ECO:0000256" key="1">
    <source>
        <dbReference type="SAM" id="MobiDB-lite"/>
    </source>
</evidence>
<keyword evidence="2" id="KW-0489">Methyltransferase</keyword>
<dbReference type="GO" id="GO:0032259">
    <property type="term" value="P:methylation"/>
    <property type="evidence" value="ECO:0007669"/>
    <property type="project" value="UniProtKB-KW"/>
</dbReference>
<keyword evidence="2" id="KW-0808">Transferase</keyword>
<name>A0A100WQY1_MYCFO</name>
<dbReference type="InterPro" id="IPR022536">
    <property type="entry name" value="EspC"/>
</dbReference>
<evidence type="ECO:0000313" key="2">
    <source>
        <dbReference type="EMBL" id="GAT02535.1"/>
    </source>
</evidence>
<evidence type="ECO:0000313" key="3">
    <source>
        <dbReference type="Proteomes" id="UP000069705"/>
    </source>
</evidence>
<reference evidence="2 3" key="1">
    <citation type="journal article" date="2016" name="Genome Announc.">
        <title>Draft Genome Sequences of Five Rapidly Growing Mycobacterium Species, M. thermoresistibile, M. fortuitum subsp. acetamidolyticum, M. canariasense, M. brisbanense, and M. novocastrense.</title>
        <authorList>
            <person name="Katahira K."/>
            <person name="Ogura Y."/>
            <person name="Gotoh Y."/>
            <person name="Hayashi T."/>
        </authorList>
    </citation>
    <scope>NUCLEOTIDE SEQUENCE [LARGE SCALE GENOMIC DNA]</scope>
    <source>
        <strain evidence="2 3">JCM6368</strain>
    </source>
</reference>
<sequence length="155" mass="16559">MVDRLTVDPADLLRSAEAHEQRAAGWRRIRDTPPHDPDQLAQDLGFVGHAFVETIRHVRNPQRARDADNLASGYAKDAHALRAGAADYLGSDQASGVRITGSFEGRDGERQDRATVQALGAGDSVRLPGVEPTAPTGPAPTPPPPPTPPNSPRPR</sequence>
<dbReference type="AlphaFoldDB" id="A0A100WQY1"/>
<feature type="compositionally biased region" description="Pro residues" evidence="1">
    <location>
        <begin position="135"/>
        <end position="155"/>
    </location>
</feature>
<reference evidence="3" key="2">
    <citation type="submission" date="2016-02" db="EMBL/GenBank/DDBJ databases">
        <title>Draft genome sequence of five rapidly growing Mycobacterium species.</title>
        <authorList>
            <person name="Katahira K."/>
            <person name="Gotou Y."/>
            <person name="Iida K."/>
            <person name="Ogura Y."/>
            <person name="Hayashi T."/>
        </authorList>
    </citation>
    <scope>NUCLEOTIDE SEQUENCE [LARGE SCALE GENOMIC DNA]</scope>
    <source>
        <strain evidence="3">JCM6368</strain>
    </source>
</reference>
<dbReference type="Proteomes" id="UP000069705">
    <property type="component" value="Unassembled WGS sequence"/>
</dbReference>
<dbReference type="GO" id="GO:0008168">
    <property type="term" value="F:methyltransferase activity"/>
    <property type="evidence" value="ECO:0007669"/>
    <property type="project" value="UniProtKB-KW"/>
</dbReference>
<organism evidence="2 3">
    <name type="scientific">Mycolicibacterium fortuitum subsp. acetamidolyticum</name>
    <dbReference type="NCBI Taxonomy" id="144550"/>
    <lineage>
        <taxon>Bacteria</taxon>
        <taxon>Bacillati</taxon>
        <taxon>Actinomycetota</taxon>
        <taxon>Actinomycetes</taxon>
        <taxon>Mycobacteriales</taxon>
        <taxon>Mycobacteriaceae</taxon>
        <taxon>Mycolicibacterium</taxon>
    </lineage>
</organism>
<protein>
    <submittedName>
        <fullName evidence="2">Histone-lysine N-methyltransferase, H3 lysine-4 specific</fullName>
    </submittedName>
</protein>
<dbReference type="Pfam" id="PF10824">
    <property type="entry name" value="T7SS_ESX_EspC"/>
    <property type="match status" value="1"/>
</dbReference>
<gene>
    <name evidence="2" type="ORF">RMCFA_2647</name>
</gene>
<proteinExistence type="predicted"/>
<dbReference type="GO" id="GO:0009306">
    <property type="term" value="P:protein secretion"/>
    <property type="evidence" value="ECO:0007669"/>
    <property type="project" value="InterPro"/>
</dbReference>
<comment type="caution">
    <text evidence="2">The sequence shown here is derived from an EMBL/GenBank/DDBJ whole genome shotgun (WGS) entry which is preliminary data.</text>
</comment>
<accession>A0A100WQY1</accession>
<dbReference type="EMBL" id="BCSZ01000025">
    <property type="protein sequence ID" value="GAT02535.1"/>
    <property type="molecule type" value="Genomic_DNA"/>
</dbReference>